<evidence type="ECO:0000259" key="2">
    <source>
        <dbReference type="Pfam" id="PF13590"/>
    </source>
</evidence>
<name>A0A1I6BWY0_9GAMM</name>
<sequence>MFRLAMLISLVLALGACQVSVPRTDYDLNRDFGQYQTWSWSEPAVTYAPASDPRLASDLTSRRVKEAVSAQLDVRGLRPATEPATADLRVQATLITEIHRDDVTTHYGGYWGYWGPYWGGPGYSQTRTVEYPVMTLQIDLFDARDGQLVWRGSDSARVNERLSPLERSREMHERAARVLNSYPPGY</sequence>
<dbReference type="Proteomes" id="UP001281217">
    <property type="component" value="Unassembled WGS sequence"/>
</dbReference>
<accession>A0A1I6BWY0</accession>
<keyword evidence="6" id="KW-1185">Reference proteome</keyword>
<dbReference type="RefSeq" id="WP_090539543.1">
    <property type="nucleotide sequence ID" value="NZ_FOYD01000007.1"/>
</dbReference>
<proteinExistence type="predicted"/>
<dbReference type="InterPro" id="IPR025411">
    <property type="entry name" value="DUF4136"/>
</dbReference>
<dbReference type="OrthoDB" id="7019059at2"/>
<keyword evidence="1" id="KW-0732">Signal</keyword>
<dbReference type="Gene3D" id="3.30.160.670">
    <property type="match status" value="1"/>
</dbReference>
<dbReference type="Proteomes" id="UP000242815">
    <property type="component" value="Unassembled WGS sequence"/>
</dbReference>
<organism evidence="4 5">
    <name type="scientific">Halopseudomonas formosensis</name>
    <dbReference type="NCBI Taxonomy" id="1002526"/>
    <lineage>
        <taxon>Bacteria</taxon>
        <taxon>Pseudomonadati</taxon>
        <taxon>Pseudomonadota</taxon>
        <taxon>Gammaproteobacteria</taxon>
        <taxon>Pseudomonadales</taxon>
        <taxon>Pseudomonadaceae</taxon>
        <taxon>Halopseudomonas</taxon>
    </lineage>
</organism>
<dbReference type="STRING" id="1002526.SAMN05216578_107128"/>
<reference evidence="3" key="3">
    <citation type="submission" date="2024-05" db="EMBL/GenBank/DDBJ databases">
        <authorList>
            <person name="de Witt J."/>
        </authorList>
    </citation>
    <scope>NUCLEOTIDE SEQUENCE</scope>
    <source>
        <strain evidence="3">FZJ</strain>
    </source>
</reference>
<dbReference type="EMBL" id="FOYD01000007">
    <property type="protein sequence ID" value="SFQ85397.1"/>
    <property type="molecule type" value="Genomic_DNA"/>
</dbReference>
<gene>
    <name evidence="3" type="ORF">RED13_002329</name>
    <name evidence="4" type="ORF">SAMN05216578_107128</name>
</gene>
<evidence type="ECO:0000256" key="1">
    <source>
        <dbReference type="SAM" id="SignalP"/>
    </source>
</evidence>
<reference evidence="4 5" key="1">
    <citation type="submission" date="2016-10" db="EMBL/GenBank/DDBJ databases">
        <authorList>
            <person name="de Groot N.N."/>
        </authorList>
    </citation>
    <scope>NUCLEOTIDE SEQUENCE [LARGE SCALE GENOMIC DNA]</scope>
    <source>
        <strain evidence="4 5">JCM 18415</strain>
    </source>
</reference>
<evidence type="ECO:0000313" key="4">
    <source>
        <dbReference type="EMBL" id="SFQ85397.1"/>
    </source>
</evidence>
<dbReference type="AlphaFoldDB" id="A0A1I6BWY0"/>
<feature type="signal peptide" evidence="1">
    <location>
        <begin position="1"/>
        <end position="19"/>
    </location>
</feature>
<dbReference type="Pfam" id="PF13590">
    <property type="entry name" value="DUF4136"/>
    <property type="match status" value="1"/>
</dbReference>
<protein>
    <submittedName>
        <fullName evidence="3">DUF4136 domain-containing protein</fullName>
    </submittedName>
</protein>
<feature type="chain" id="PRO_5043145582" evidence="1">
    <location>
        <begin position="20"/>
        <end position="186"/>
    </location>
</feature>
<evidence type="ECO:0000313" key="6">
    <source>
        <dbReference type="Proteomes" id="UP001281217"/>
    </source>
</evidence>
<dbReference type="EMBL" id="JAVRDO010000005">
    <property type="protein sequence ID" value="MDX9687886.1"/>
    <property type="molecule type" value="Genomic_DNA"/>
</dbReference>
<dbReference type="PROSITE" id="PS51257">
    <property type="entry name" value="PROKAR_LIPOPROTEIN"/>
    <property type="match status" value="1"/>
</dbReference>
<feature type="domain" description="DUF4136" evidence="2">
    <location>
        <begin position="23"/>
        <end position="184"/>
    </location>
</feature>
<evidence type="ECO:0000313" key="3">
    <source>
        <dbReference type="EMBL" id="MDX9687886.1"/>
    </source>
</evidence>
<evidence type="ECO:0000313" key="5">
    <source>
        <dbReference type="Proteomes" id="UP000242815"/>
    </source>
</evidence>
<reference evidence="6" key="2">
    <citation type="submission" date="2023-07" db="EMBL/GenBank/DDBJ databases">
        <authorList>
            <person name="de Witt J."/>
        </authorList>
    </citation>
    <scope>NUCLEOTIDE SEQUENCE [LARGE SCALE GENOMIC DNA]</scope>
    <source>
        <strain evidence="6">FZJ</strain>
    </source>
</reference>